<accession>A0A9J6G5E3</accession>
<sequence>MSWSSTDTGSPVGSVGSFFYNDSFVSTAVSSERMVRAKAGGSSALSASVRDANTYVDVIFNEKMPFLVRTSERLFPYAVIPDFRFKVYKNALTNRDLKVNMTHGEIHGLETALRRAGDCQAPYLRDGQMVIGCSLIVQGVNTTFVALAKGDTLVAIWKSIWVNVVVRDTMAQFEAIAPLNRDGTLATFLLGDIKFDTTYDSDLSLNAGRRQSFKHEIENRVREELRQIFYNHYKDLLRRAVESVSFPRN</sequence>
<dbReference type="Proteomes" id="UP000821853">
    <property type="component" value="Chromosome 3"/>
</dbReference>
<dbReference type="VEuPathDB" id="VectorBase:HLOH_064312"/>
<evidence type="ECO:0000313" key="2">
    <source>
        <dbReference type="Proteomes" id="UP000821853"/>
    </source>
</evidence>
<comment type="caution">
    <text evidence="1">The sequence shown here is derived from an EMBL/GenBank/DDBJ whole genome shotgun (WGS) entry which is preliminary data.</text>
</comment>
<evidence type="ECO:0000313" key="1">
    <source>
        <dbReference type="EMBL" id="KAH9370167.1"/>
    </source>
</evidence>
<name>A0A9J6G5E3_HAELO</name>
<reference evidence="1 2" key="1">
    <citation type="journal article" date="2020" name="Cell">
        <title>Large-Scale Comparative Analyses of Tick Genomes Elucidate Their Genetic Diversity and Vector Capacities.</title>
        <authorList>
            <consortium name="Tick Genome and Microbiome Consortium (TIGMIC)"/>
            <person name="Jia N."/>
            <person name="Wang J."/>
            <person name="Shi W."/>
            <person name="Du L."/>
            <person name="Sun Y."/>
            <person name="Zhan W."/>
            <person name="Jiang J.F."/>
            <person name="Wang Q."/>
            <person name="Zhang B."/>
            <person name="Ji P."/>
            <person name="Bell-Sakyi L."/>
            <person name="Cui X.M."/>
            <person name="Yuan T.T."/>
            <person name="Jiang B.G."/>
            <person name="Yang W.F."/>
            <person name="Lam T.T."/>
            <person name="Chang Q.C."/>
            <person name="Ding S.J."/>
            <person name="Wang X.J."/>
            <person name="Zhu J.G."/>
            <person name="Ruan X.D."/>
            <person name="Zhao L."/>
            <person name="Wei J.T."/>
            <person name="Ye R.Z."/>
            <person name="Que T.C."/>
            <person name="Du C.H."/>
            <person name="Zhou Y.H."/>
            <person name="Cheng J.X."/>
            <person name="Dai P.F."/>
            <person name="Guo W.B."/>
            <person name="Han X.H."/>
            <person name="Huang E.J."/>
            <person name="Li L.F."/>
            <person name="Wei W."/>
            <person name="Gao Y.C."/>
            <person name="Liu J.Z."/>
            <person name="Shao H.Z."/>
            <person name="Wang X."/>
            <person name="Wang C.C."/>
            <person name="Yang T.C."/>
            <person name="Huo Q.B."/>
            <person name="Li W."/>
            <person name="Chen H.Y."/>
            <person name="Chen S.E."/>
            <person name="Zhou L.G."/>
            <person name="Ni X.B."/>
            <person name="Tian J.H."/>
            <person name="Sheng Y."/>
            <person name="Liu T."/>
            <person name="Pan Y.S."/>
            <person name="Xia L.Y."/>
            <person name="Li J."/>
            <person name="Zhao F."/>
            <person name="Cao W.C."/>
        </authorList>
    </citation>
    <scope>NUCLEOTIDE SEQUENCE [LARGE SCALE GENOMIC DNA]</scope>
    <source>
        <strain evidence="1">HaeL-2018</strain>
    </source>
</reference>
<dbReference type="AlphaFoldDB" id="A0A9J6G5E3"/>
<organism evidence="1 2">
    <name type="scientific">Haemaphysalis longicornis</name>
    <name type="common">Bush tick</name>
    <dbReference type="NCBI Taxonomy" id="44386"/>
    <lineage>
        <taxon>Eukaryota</taxon>
        <taxon>Metazoa</taxon>
        <taxon>Ecdysozoa</taxon>
        <taxon>Arthropoda</taxon>
        <taxon>Chelicerata</taxon>
        <taxon>Arachnida</taxon>
        <taxon>Acari</taxon>
        <taxon>Parasitiformes</taxon>
        <taxon>Ixodida</taxon>
        <taxon>Ixodoidea</taxon>
        <taxon>Ixodidae</taxon>
        <taxon>Haemaphysalinae</taxon>
        <taxon>Haemaphysalis</taxon>
    </lineage>
</organism>
<evidence type="ECO:0008006" key="3">
    <source>
        <dbReference type="Google" id="ProtNLM"/>
    </source>
</evidence>
<proteinExistence type="predicted"/>
<protein>
    <recommendedName>
        <fullName evidence="3">Salivary secreted protein</fullName>
    </recommendedName>
</protein>
<dbReference type="OMA" id="RRMGECQ"/>
<dbReference type="EMBL" id="JABSTR010000005">
    <property type="protein sequence ID" value="KAH9370167.1"/>
    <property type="molecule type" value="Genomic_DNA"/>
</dbReference>
<gene>
    <name evidence="1" type="ORF">HPB48_013089</name>
</gene>
<dbReference type="OrthoDB" id="6477587at2759"/>
<keyword evidence="2" id="KW-1185">Reference proteome</keyword>